<dbReference type="Proteomes" id="UP000319976">
    <property type="component" value="Chromosome"/>
</dbReference>
<dbReference type="EMBL" id="CP036316">
    <property type="protein sequence ID" value="QDT67049.1"/>
    <property type="molecule type" value="Genomic_DNA"/>
</dbReference>
<evidence type="ECO:0000313" key="3">
    <source>
        <dbReference type="Proteomes" id="UP000319976"/>
    </source>
</evidence>
<dbReference type="AlphaFoldDB" id="A0A517TF95"/>
<name>A0A517TF95_9PLAN</name>
<keyword evidence="3" id="KW-1185">Reference proteome</keyword>
<organism evidence="2 3">
    <name type="scientific">Calycomorphotria hydatis</name>
    <dbReference type="NCBI Taxonomy" id="2528027"/>
    <lineage>
        <taxon>Bacteria</taxon>
        <taxon>Pseudomonadati</taxon>
        <taxon>Planctomycetota</taxon>
        <taxon>Planctomycetia</taxon>
        <taxon>Planctomycetales</taxon>
        <taxon>Planctomycetaceae</taxon>
        <taxon>Calycomorphotria</taxon>
    </lineage>
</organism>
<evidence type="ECO:0000256" key="1">
    <source>
        <dbReference type="SAM" id="Phobius"/>
    </source>
</evidence>
<evidence type="ECO:0000313" key="2">
    <source>
        <dbReference type="EMBL" id="QDT67049.1"/>
    </source>
</evidence>
<proteinExistence type="predicted"/>
<gene>
    <name evidence="2" type="ORF">V22_43210</name>
</gene>
<dbReference type="PANTHER" id="PTHR30273">
    <property type="entry name" value="PERIPLASMIC SIGNAL SENSOR AND SIGMA FACTOR ACTIVATOR FECR-RELATED"/>
    <property type="match status" value="1"/>
</dbReference>
<keyword evidence="1" id="KW-0472">Membrane</keyword>
<keyword evidence="1" id="KW-1133">Transmembrane helix</keyword>
<dbReference type="KEGG" id="chya:V22_43210"/>
<feature type="transmembrane region" description="Helical" evidence="1">
    <location>
        <begin position="83"/>
        <end position="106"/>
    </location>
</feature>
<dbReference type="Gene3D" id="2.60.120.1440">
    <property type="match status" value="1"/>
</dbReference>
<dbReference type="GO" id="GO:0016989">
    <property type="term" value="F:sigma factor antagonist activity"/>
    <property type="evidence" value="ECO:0007669"/>
    <property type="project" value="TreeGrafter"/>
</dbReference>
<dbReference type="PANTHER" id="PTHR30273:SF2">
    <property type="entry name" value="PROTEIN FECR"/>
    <property type="match status" value="1"/>
</dbReference>
<protein>
    <submittedName>
        <fullName evidence="2">FecR protein</fullName>
    </submittedName>
</protein>
<dbReference type="InterPro" id="IPR012373">
    <property type="entry name" value="Ferrdict_sens_TM"/>
</dbReference>
<sequence length="449" mass="48413">MSGPARQTQEVEALAEAVCRGEMDPERSERLSELLEGDITLCHTYVEKLLVHSALTVYGDDTTVEQMHEKFFAKPHRSGRQHLIIGIVTALACTLMVAIGLTLFSFQAAPPSAGKLIGLTADAKWSGKEYVPGNIILERMSATLETGIATFEMESGAIVSIQGPATIEATLGKETRLISGLLHAVVPEKAIGYIVRTIDAQVTDLGTEFTVERNDEFGTRVAVKKGRVEARTINSSGPGSVHQLTAGRSMEFVVGSDTAKDLAGAGDWGSKFKEFEQARGGIARLDGIVRASPSLPADLRPGQMQTNNYIMLVRECTGILLDQDLTVQQANGPKTIPAGTVIDSYLLHFDPQYFSTLSPIGTIEFNQPIFAIASKSSDLNATDNLCGVNGSLFATDEFRGLEEGIDPVVISADRKTLSFHFSRTPPQELDQCRVFVKHVDEPAASTSAN</sequence>
<keyword evidence="1" id="KW-0812">Transmembrane</keyword>
<accession>A0A517TF95</accession>
<reference evidence="2 3" key="1">
    <citation type="submission" date="2019-02" db="EMBL/GenBank/DDBJ databases">
        <title>Deep-cultivation of Planctomycetes and their phenomic and genomic characterization uncovers novel biology.</title>
        <authorList>
            <person name="Wiegand S."/>
            <person name="Jogler M."/>
            <person name="Boedeker C."/>
            <person name="Pinto D."/>
            <person name="Vollmers J."/>
            <person name="Rivas-Marin E."/>
            <person name="Kohn T."/>
            <person name="Peeters S.H."/>
            <person name="Heuer A."/>
            <person name="Rast P."/>
            <person name="Oberbeckmann S."/>
            <person name="Bunk B."/>
            <person name="Jeske O."/>
            <person name="Meyerdierks A."/>
            <person name="Storesund J.E."/>
            <person name="Kallscheuer N."/>
            <person name="Luecker S."/>
            <person name="Lage O.M."/>
            <person name="Pohl T."/>
            <person name="Merkel B.J."/>
            <person name="Hornburger P."/>
            <person name="Mueller R.-W."/>
            <person name="Bruemmer F."/>
            <person name="Labrenz M."/>
            <person name="Spormann A.M."/>
            <person name="Op den Camp H."/>
            <person name="Overmann J."/>
            <person name="Amann R."/>
            <person name="Jetten M.S.M."/>
            <person name="Mascher T."/>
            <person name="Medema M.H."/>
            <person name="Devos D.P."/>
            <person name="Kaster A.-K."/>
            <person name="Ovreas L."/>
            <person name="Rohde M."/>
            <person name="Galperin M.Y."/>
            <person name="Jogler C."/>
        </authorList>
    </citation>
    <scope>NUCLEOTIDE SEQUENCE [LARGE SCALE GENOMIC DNA]</scope>
    <source>
        <strain evidence="2 3">V22</strain>
    </source>
</reference>
<dbReference type="RefSeq" id="WP_197439823.1">
    <property type="nucleotide sequence ID" value="NZ_CP036316.1"/>
</dbReference>